<dbReference type="STRING" id="45351.A7SMX2"/>
<dbReference type="OrthoDB" id="417678at2759"/>
<evidence type="ECO:0000313" key="1">
    <source>
        <dbReference type="EMBL" id="EDO34947.1"/>
    </source>
</evidence>
<evidence type="ECO:0000313" key="2">
    <source>
        <dbReference type="Proteomes" id="UP000001593"/>
    </source>
</evidence>
<dbReference type="PhylomeDB" id="A7SMX2"/>
<dbReference type="OMA" id="CEGAVSY"/>
<proteinExistence type="predicted"/>
<reference evidence="1 2" key="1">
    <citation type="journal article" date="2007" name="Science">
        <title>Sea anemone genome reveals ancestral eumetazoan gene repertoire and genomic organization.</title>
        <authorList>
            <person name="Putnam N.H."/>
            <person name="Srivastava M."/>
            <person name="Hellsten U."/>
            <person name="Dirks B."/>
            <person name="Chapman J."/>
            <person name="Salamov A."/>
            <person name="Terry A."/>
            <person name="Shapiro H."/>
            <person name="Lindquist E."/>
            <person name="Kapitonov V.V."/>
            <person name="Jurka J."/>
            <person name="Genikhovich G."/>
            <person name="Grigoriev I.V."/>
            <person name="Lucas S.M."/>
            <person name="Steele R.E."/>
            <person name="Finnerty J.R."/>
            <person name="Technau U."/>
            <person name="Martindale M.Q."/>
            <person name="Rokhsar D.S."/>
        </authorList>
    </citation>
    <scope>NUCLEOTIDE SEQUENCE [LARGE SCALE GENOMIC DNA]</scope>
    <source>
        <strain evidence="2">CH2 X CH6</strain>
    </source>
</reference>
<dbReference type="KEGG" id="nve:5506319"/>
<dbReference type="Proteomes" id="UP000001593">
    <property type="component" value="Unassembled WGS sequence"/>
</dbReference>
<protein>
    <submittedName>
        <fullName evidence="1">Uncharacterized protein</fullName>
    </submittedName>
</protein>
<dbReference type="PANTHER" id="PTHR36960:SF1">
    <property type="entry name" value="SI:DKEY-32E6.3"/>
    <property type="match status" value="1"/>
</dbReference>
<name>A7SMX2_NEMVE</name>
<dbReference type="EMBL" id="DS469714">
    <property type="protein sequence ID" value="EDO34947.1"/>
    <property type="molecule type" value="Genomic_DNA"/>
</dbReference>
<sequence>MRKRLSIIAQWDLEYGLEYDVYPSRMITSRDQNQTQCCYGSPVAGLHSYRTAPWEPMERLLETDLSRIKSLLESTIFAQIFIRSNSFQKALGRFSLKCCPVSQSFADVTLFFKCFLMASKQRKLVLHIDVNNTMFVGDSKTKLTALEGVLNEYMTEIVWGRKNEEDEWVPVENPISSKPASENVISYYKYAEEKYQNAGKPRSEFKEHARQFTFEEIGKRFRPYVEKVKERLECDAPVVDGIIDPLILKEPHGIYYRIVPSFFKLITNLIEKGQEFSIILRTFGGDGETALQAVKLFIDGLHPVFGFPEGKSLDVSFTPYQITGCEEGLSVRTSDNKKLNCPEKVYVLFSEKAGVHLFLDDYEWWKKQGYVSSAGKPLLVDPTDSSIHHIMFDDNIRAWDPSDNIVNLMVRKEGKFQECDPKELDDVCLVRTQLFESVLDEDYFIEKVEMCQHNYQNYLQNANK</sequence>
<dbReference type="eggNOG" id="ENOG502QR8K">
    <property type="taxonomic scope" value="Eukaryota"/>
</dbReference>
<keyword evidence="2" id="KW-1185">Reference proteome</keyword>
<accession>A7SMX2</accession>
<organism evidence="1 2">
    <name type="scientific">Nematostella vectensis</name>
    <name type="common">Starlet sea anemone</name>
    <dbReference type="NCBI Taxonomy" id="45351"/>
    <lineage>
        <taxon>Eukaryota</taxon>
        <taxon>Metazoa</taxon>
        <taxon>Cnidaria</taxon>
        <taxon>Anthozoa</taxon>
        <taxon>Hexacorallia</taxon>
        <taxon>Actiniaria</taxon>
        <taxon>Edwardsiidae</taxon>
        <taxon>Nematostella</taxon>
    </lineage>
</organism>
<dbReference type="InParanoid" id="A7SMX2"/>
<dbReference type="PANTHER" id="PTHR36960">
    <property type="entry name" value="SI:DKEY-32E6.3"/>
    <property type="match status" value="1"/>
</dbReference>
<dbReference type="AlphaFoldDB" id="A7SMX2"/>
<dbReference type="HOGENOM" id="CLU_589647_0_0_1"/>
<gene>
    <name evidence="1" type="ORF">NEMVEDRAFT_v1g214722</name>
</gene>